<gene>
    <name evidence="2" type="ORF">B0J11DRAFT_149506</name>
</gene>
<dbReference type="Proteomes" id="UP000700596">
    <property type="component" value="Unassembled WGS sequence"/>
</dbReference>
<dbReference type="PANTHER" id="PTHR28002">
    <property type="entry name" value="MIOREX COMPLEX COMPONENT 11"/>
    <property type="match status" value="1"/>
</dbReference>
<proteinExistence type="predicted"/>
<dbReference type="PANTHER" id="PTHR28002:SF1">
    <property type="entry name" value="MIOREX COMPLEX COMPONENT 11"/>
    <property type="match status" value="1"/>
</dbReference>
<evidence type="ECO:0000256" key="1">
    <source>
        <dbReference type="SAM" id="MobiDB-lite"/>
    </source>
</evidence>
<organism evidence="2 3">
    <name type="scientific">Dendryphion nanum</name>
    <dbReference type="NCBI Taxonomy" id="256645"/>
    <lineage>
        <taxon>Eukaryota</taxon>
        <taxon>Fungi</taxon>
        <taxon>Dikarya</taxon>
        <taxon>Ascomycota</taxon>
        <taxon>Pezizomycotina</taxon>
        <taxon>Dothideomycetes</taxon>
        <taxon>Pleosporomycetidae</taxon>
        <taxon>Pleosporales</taxon>
        <taxon>Torulaceae</taxon>
        <taxon>Dendryphion</taxon>
    </lineage>
</organism>
<sequence length="229" mass="25534">MFRRTLLRTTLRNPSSSIFRKPLPRRYATEPPPTSQSRIGRFNRRMPKFLHKYTNALATAPISHITSFLLLHEITAIIPLLGLAATFHYTEWLPSWFAEGAWVLKGVELFGRYFRRKGWIRSEEAADAEAQAKIDLRRRDRAWNLGEGGARWVVEFATAYAITKVLLPVRIVFSVWGTPWFARKTVIPVLGWVKRAFGKGKKTGASGAAGTGAVDAGVVAKGVGGKKGV</sequence>
<dbReference type="AlphaFoldDB" id="A0A9P9EEE5"/>
<evidence type="ECO:0000313" key="2">
    <source>
        <dbReference type="EMBL" id="KAH7135011.1"/>
    </source>
</evidence>
<evidence type="ECO:0000313" key="3">
    <source>
        <dbReference type="Proteomes" id="UP000700596"/>
    </source>
</evidence>
<comment type="caution">
    <text evidence="2">The sequence shown here is derived from an EMBL/GenBank/DDBJ whole genome shotgun (WGS) entry which is preliminary data.</text>
</comment>
<reference evidence="2" key="1">
    <citation type="journal article" date="2021" name="Nat. Commun.">
        <title>Genetic determinants of endophytism in the Arabidopsis root mycobiome.</title>
        <authorList>
            <person name="Mesny F."/>
            <person name="Miyauchi S."/>
            <person name="Thiergart T."/>
            <person name="Pickel B."/>
            <person name="Atanasova L."/>
            <person name="Karlsson M."/>
            <person name="Huettel B."/>
            <person name="Barry K.W."/>
            <person name="Haridas S."/>
            <person name="Chen C."/>
            <person name="Bauer D."/>
            <person name="Andreopoulos W."/>
            <person name="Pangilinan J."/>
            <person name="LaButti K."/>
            <person name="Riley R."/>
            <person name="Lipzen A."/>
            <person name="Clum A."/>
            <person name="Drula E."/>
            <person name="Henrissat B."/>
            <person name="Kohler A."/>
            <person name="Grigoriev I.V."/>
            <person name="Martin F.M."/>
            <person name="Hacquard S."/>
        </authorList>
    </citation>
    <scope>NUCLEOTIDE SEQUENCE</scope>
    <source>
        <strain evidence="2">MPI-CAGE-CH-0243</strain>
    </source>
</reference>
<dbReference type="Pfam" id="PF10306">
    <property type="entry name" value="FLILHELTA"/>
    <property type="match status" value="1"/>
</dbReference>
<dbReference type="EMBL" id="JAGMWT010000002">
    <property type="protein sequence ID" value="KAH7135011.1"/>
    <property type="molecule type" value="Genomic_DNA"/>
</dbReference>
<dbReference type="GO" id="GO:0005739">
    <property type="term" value="C:mitochondrion"/>
    <property type="evidence" value="ECO:0007669"/>
    <property type="project" value="TreeGrafter"/>
</dbReference>
<feature type="region of interest" description="Disordered" evidence="1">
    <location>
        <begin position="15"/>
        <end position="38"/>
    </location>
</feature>
<keyword evidence="3" id="KW-1185">Reference proteome</keyword>
<protein>
    <submittedName>
        <fullName evidence="2">Uncharacterized protein</fullName>
    </submittedName>
</protein>
<name>A0A9P9EEE5_9PLEO</name>
<dbReference type="OrthoDB" id="5580261at2759"/>
<dbReference type="InterPro" id="IPR018811">
    <property type="entry name" value="MRX11"/>
</dbReference>
<accession>A0A9P9EEE5</accession>